<comment type="caution">
    <text evidence="1">The sequence shown here is derived from an EMBL/GenBank/DDBJ whole genome shotgun (WGS) entry which is preliminary data.</text>
</comment>
<sequence>MLGQRSQELNLSSATGSGAWPLLELVFLACDACPEIFFHIDMITHIDWFAACTLFIAVGIMDTSEMCATVPILVH</sequence>
<organism evidence="1 2">
    <name type="scientific">Symbiodinium microadriaticum</name>
    <name type="common">Dinoflagellate</name>
    <name type="synonym">Zooxanthella microadriatica</name>
    <dbReference type="NCBI Taxonomy" id="2951"/>
    <lineage>
        <taxon>Eukaryota</taxon>
        <taxon>Sar</taxon>
        <taxon>Alveolata</taxon>
        <taxon>Dinophyceae</taxon>
        <taxon>Suessiales</taxon>
        <taxon>Symbiodiniaceae</taxon>
        <taxon>Symbiodinium</taxon>
    </lineage>
</organism>
<dbReference type="EMBL" id="LSRX01000006">
    <property type="protein sequence ID" value="OLQ15188.1"/>
    <property type="molecule type" value="Genomic_DNA"/>
</dbReference>
<keyword evidence="2" id="KW-1185">Reference proteome</keyword>
<gene>
    <name evidence="1" type="ORF">AK812_SmicGene642</name>
</gene>
<dbReference type="Proteomes" id="UP000186817">
    <property type="component" value="Unassembled WGS sequence"/>
</dbReference>
<evidence type="ECO:0000313" key="2">
    <source>
        <dbReference type="Proteomes" id="UP000186817"/>
    </source>
</evidence>
<protein>
    <submittedName>
        <fullName evidence="1">Uncharacterized protein</fullName>
    </submittedName>
</protein>
<dbReference type="AlphaFoldDB" id="A0A1Q9F667"/>
<proteinExistence type="predicted"/>
<name>A0A1Q9F667_SYMMI</name>
<accession>A0A1Q9F667</accession>
<evidence type="ECO:0000313" key="1">
    <source>
        <dbReference type="EMBL" id="OLQ15188.1"/>
    </source>
</evidence>
<reference evidence="1 2" key="1">
    <citation type="submission" date="2016-02" db="EMBL/GenBank/DDBJ databases">
        <title>Genome analysis of coral dinoflagellate symbionts highlights evolutionary adaptations to a symbiotic lifestyle.</title>
        <authorList>
            <person name="Aranda M."/>
            <person name="Li Y."/>
            <person name="Liew Y.J."/>
            <person name="Baumgarten S."/>
            <person name="Simakov O."/>
            <person name="Wilson M."/>
            <person name="Piel J."/>
            <person name="Ashoor H."/>
            <person name="Bougouffa S."/>
            <person name="Bajic V.B."/>
            <person name="Ryu T."/>
            <person name="Ravasi T."/>
            <person name="Bayer T."/>
            <person name="Micklem G."/>
            <person name="Kim H."/>
            <person name="Bhak J."/>
            <person name="Lajeunesse T.C."/>
            <person name="Voolstra C.R."/>
        </authorList>
    </citation>
    <scope>NUCLEOTIDE SEQUENCE [LARGE SCALE GENOMIC DNA]</scope>
    <source>
        <strain evidence="1 2">CCMP2467</strain>
    </source>
</reference>